<gene>
    <name evidence="2" type="ORF">PoB_001079100</name>
</gene>
<dbReference type="Proteomes" id="UP000735302">
    <property type="component" value="Unassembled WGS sequence"/>
</dbReference>
<dbReference type="AlphaFoldDB" id="A0AAV3YLX3"/>
<sequence>NFCQSYDMKPHSTKIFRDIVNALGAFIQSQFMNQPGGPAAQAGAKIPDTQGTPPAIVHGMPVGSGVSPQPAFMYRGVWIPLNLAIPHGQTKGAFLELLDKTDPPGVPDGYGVSLAFRCLMETTRTVNILILGEAEDESQQLPPQAVREKGKDQSKGVASDREMDVTESSEEDRQLHLELINSSWCGILAALSLLLDASTDESATENILKAQETYAHLCGHLGLTTPRDAFITALCKASLPPHYTLTVLGAGTPSASSPGAASKGVLGRTFSQELQAGESVERSQVVAVGTALPTASLPAGSHQGQVMLTAKNIQVMRALLSLAHCHGDILGTAWHLVLTTLQVVGGSLKAGQQLSDGGGGGAATGTVITTAVMADLPILSAMLSRLFESSQYLDDVALHHLIDALCKLSAESMELAYSNRGKSWFACLIYCSNEMLWSARTQTGYLDDVALHHLIDALCKLSAESMELAYSNRILKLFEKSPGIVLNTCLAGIKTPEITKAVTDRHTNTTHMSYSPTT</sequence>
<keyword evidence="3" id="KW-1185">Reference proteome</keyword>
<protein>
    <submittedName>
        <fullName evidence="2">Protein mon2 homolog</fullName>
    </submittedName>
</protein>
<proteinExistence type="predicted"/>
<feature type="non-terminal residue" evidence="2">
    <location>
        <position position="1"/>
    </location>
</feature>
<organism evidence="2 3">
    <name type="scientific">Plakobranchus ocellatus</name>
    <dbReference type="NCBI Taxonomy" id="259542"/>
    <lineage>
        <taxon>Eukaryota</taxon>
        <taxon>Metazoa</taxon>
        <taxon>Spiralia</taxon>
        <taxon>Lophotrochozoa</taxon>
        <taxon>Mollusca</taxon>
        <taxon>Gastropoda</taxon>
        <taxon>Heterobranchia</taxon>
        <taxon>Euthyneura</taxon>
        <taxon>Panpulmonata</taxon>
        <taxon>Sacoglossa</taxon>
        <taxon>Placobranchoidea</taxon>
        <taxon>Plakobranchidae</taxon>
        <taxon>Plakobranchus</taxon>
    </lineage>
</organism>
<reference evidence="2 3" key="1">
    <citation type="journal article" date="2021" name="Elife">
        <title>Chloroplast acquisition without the gene transfer in kleptoplastic sea slugs, Plakobranchus ocellatus.</title>
        <authorList>
            <person name="Maeda T."/>
            <person name="Takahashi S."/>
            <person name="Yoshida T."/>
            <person name="Shimamura S."/>
            <person name="Takaki Y."/>
            <person name="Nagai Y."/>
            <person name="Toyoda A."/>
            <person name="Suzuki Y."/>
            <person name="Arimoto A."/>
            <person name="Ishii H."/>
            <person name="Satoh N."/>
            <person name="Nishiyama T."/>
            <person name="Hasebe M."/>
            <person name="Maruyama T."/>
            <person name="Minagawa J."/>
            <person name="Obokata J."/>
            <person name="Shigenobu S."/>
        </authorList>
    </citation>
    <scope>NUCLEOTIDE SEQUENCE [LARGE SCALE GENOMIC DNA]</scope>
</reference>
<dbReference type="EMBL" id="BLXT01001295">
    <property type="protein sequence ID" value="GFN84285.1"/>
    <property type="molecule type" value="Genomic_DNA"/>
</dbReference>
<name>A0AAV3YLX3_9GAST</name>
<feature type="region of interest" description="Disordered" evidence="1">
    <location>
        <begin position="137"/>
        <end position="169"/>
    </location>
</feature>
<evidence type="ECO:0000313" key="3">
    <source>
        <dbReference type="Proteomes" id="UP000735302"/>
    </source>
</evidence>
<evidence type="ECO:0000313" key="2">
    <source>
        <dbReference type="EMBL" id="GFN84285.1"/>
    </source>
</evidence>
<feature type="compositionally biased region" description="Basic and acidic residues" evidence="1">
    <location>
        <begin position="146"/>
        <end position="164"/>
    </location>
</feature>
<accession>A0AAV3YLX3</accession>
<evidence type="ECO:0000256" key="1">
    <source>
        <dbReference type="SAM" id="MobiDB-lite"/>
    </source>
</evidence>
<comment type="caution">
    <text evidence="2">The sequence shown here is derived from an EMBL/GenBank/DDBJ whole genome shotgun (WGS) entry which is preliminary data.</text>
</comment>